<comment type="caution">
    <text evidence="8">The sequence shown here is derived from an EMBL/GenBank/DDBJ whole genome shotgun (WGS) entry which is preliminary data.</text>
</comment>
<dbReference type="Pfam" id="PF00412">
    <property type="entry name" value="LIM"/>
    <property type="match status" value="2"/>
</dbReference>
<evidence type="ECO:0000256" key="6">
    <source>
        <dbReference type="SAM" id="MobiDB-lite"/>
    </source>
</evidence>
<feature type="compositionally biased region" description="Polar residues" evidence="6">
    <location>
        <begin position="112"/>
        <end position="126"/>
    </location>
</feature>
<name>A0A1Q2YLU4_9ASCO</name>
<feature type="compositionally biased region" description="Basic and acidic residues" evidence="6">
    <location>
        <begin position="50"/>
        <end position="64"/>
    </location>
</feature>
<dbReference type="CDD" id="cd08368">
    <property type="entry name" value="LIM"/>
    <property type="match status" value="1"/>
</dbReference>
<evidence type="ECO:0000259" key="7">
    <source>
        <dbReference type="PROSITE" id="PS50023"/>
    </source>
</evidence>
<feature type="compositionally biased region" description="Low complexity" evidence="6">
    <location>
        <begin position="87"/>
        <end position="106"/>
    </location>
</feature>
<feature type="region of interest" description="Disordered" evidence="6">
    <location>
        <begin position="571"/>
        <end position="591"/>
    </location>
</feature>
<feature type="domain" description="LIM zinc-binding" evidence="7">
    <location>
        <begin position="778"/>
        <end position="844"/>
    </location>
</feature>
<dbReference type="OrthoDB" id="1112565at2759"/>
<feature type="compositionally biased region" description="Polar residues" evidence="6">
    <location>
        <begin position="385"/>
        <end position="397"/>
    </location>
</feature>
<dbReference type="GO" id="GO:0030695">
    <property type="term" value="F:GTPase regulator activity"/>
    <property type="evidence" value="ECO:0007669"/>
    <property type="project" value="UniProtKB-ARBA"/>
</dbReference>
<evidence type="ECO:0000256" key="1">
    <source>
        <dbReference type="ARBA" id="ARBA00022723"/>
    </source>
</evidence>
<feature type="region of interest" description="Disordered" evidence="6">
    <location>
        <begin position="278"/>
        <end position="416"/>
    </location>
</feature>
<feature type="compositionally biased region" description="Basic and acidic residues" evidence="6">
    <location>
        <begin position="661"/>
        <end position="674"/>
    </location>
</feature>
<dbReference type="Gene3D" id="2.10.110.10">
    <property type="entry name" value="Cysteine Rich Protein"/>
    <property type="match status" value="2"/>
</dbReference>
<keyword evidence="1 5" id="KW-0479">Metal-binding</keyword>
<dbReference type="EMBL" id="BDGI01000181">
    <property type="protein sequence ID" value="GAV30499.1"/>
    <property type="molecule type" value="Genomic_DNA"/>
</dbReference>
<feature type="compositionally biased region" description="Basic and acidic residues" evidence="6">
    <location>
        <begin position="571"/>
        <end position="583"/>
    </location>
</feature>
<dbReference type="SUPFAM" id="SSF57716">
    <property type="entry name" value="Glucocorticoid receptor-like (DNA-binding domain)"/>
    <property type="match status" value="1"/>
</dbReference>
<keyword evidence="3 5" id="KW-0862">Zinc</keyword>
<dbReference type="InterPro" id="IPR001781">
    <property type="entry name" value="Znf_LIM"/>
</dbReference>
<feature type="region of interest" description="Disordered" evidence="6">
    <location>
        <begin position="1"/>
        <end position="25"/>
    </location>
</feature>
<keyword evidence="4 5" id="KW-0440">LIM domain</keyword>
<dbReference type="AlphaFoldDB" id="A0A1Q2YLU4"/>
<proteinExistence type="predicted"/>
<feature type="compositionally biased region" description="Low complexity" evidence="6">
    <location>
        <begin position="402"/>
        <end position="414"/>
    </location>
</feature>
<organism evidence="8 9">
    <name type="scientific">Pichia membranifaciens</name>
    <dbReference type="NCBI Taxonomy" id="4926"/>
    <lineage>
        <taxon>Eukaryota</taxon>
        <taxon>Fungi</taxon>
        <taxon>Dikarya</taxon>
        <taxon>Ascomycota</taxon>
        <taxon>Saccharomycotina</taxon>
        <taxon>Pichiomycetes</taxon>
        <taxon>Pichiales</taxon>
        <taxon>Pichiaceae</taxon>
        <taxon>Pichia</taxon>
    </lineage>
</organism>
<feature type="compositionally biased region" description="Polar residues" evidence="6">
    <location>
        <begin position="728"/>
        <end position="749"/>
    </location>
</feature>
<feature type="compositionally biased region" description="Low complexity" evidence="6">
    <location>
        <begin position="706"/>
        <end position="715"/>
    </location>
</feature>
<evidence type="ECO:0000256" key="5">
    <source>
        <dbReference type="PROSITE-ProRule" id="PRU00125"/>
    </source>
</evidence>
<dbReference type="PANTHER" id="PTHR24205:SF16">
    <property type="entry name" value="GH01042P-RELATED"/>
    <property type="match status" value="1"/>
</dbReference>
<evidence type="ECO:0000313" key="8">
    <source>
        <dbReference type="EMBL" id="GAV30499.1"/>
    </source>
</evidence>
<dbReference type="PANTHER" id="PTHR24205">
    <property type="entry name" value="FOUR AND A HALF LIM DOMAINS PROTEIN"/>
    <property type="match status" value="1"/>
</dbReference>
<evidence type="ECO:0000256" key="3">
    <source>
        <dbReference type="ARBA" id="ARBA00022833"/>
    </source>
</evidence>
<evidence type="ECO:0000256" key="4">
    <source>
        <dbReference type="ARBA" id="ARBA00023038"/>
    </source>
</evidence>
<dbReference type="SMART" id="SM00132">
    <property type="entry name" value="LIM"/>
    <property type="match status" value="2"/>
</dbReference>
<feature type="region of interest" description="Disordered" evidence="6">
    <location>
        <begin position="50"/>
        <end position="194"/>
    </location>
</feature>
<keyword evidence="2" id="KW-0677">Repeat</keyword>
<sequence>MSSSSNFSKPATPLDLDSLPDFMQSPNQQVKFHSAFPPLTTKVRVRGVMERAGFDVYKPEKDRSISSGTRSPRLNDFYHGDNGQFHPPNRFHSNRSSSSSQKSPNRVPLRSYSHNQMRTENASPRSTVDHRAHVSDNNLAGERFKNPSGKTRNFTTNPSNNSTPNLAHGFDKSSASPANSPVDSSSSPSSQIKKKNSILSYARQRLNLHTAKQNKAVPSPSPLEQQNYSSKEETYPEPVVPNLTLSDTPRHTLDSDLEYNPIDRVKLELNTSLAHKSEAVAGSVPSTKDIGVEQSNIKQKQNASTDSSDELYGRQLPQVNGPRPYYDSESNTNMEDHTDIPFNFGTNQHLGNLPSGPHHSFTNPDIIVSQSDDLYGQDVSRSHSTKLSAPDQSNSGNLVPGSPAQSSKSESSVESFDEKFMLHGKDNDEDHTNDLSQETLGGLGALRKTIRSTESEGMVPLVPNLKNPYSQDSKRISTLGTNDMKIYNLQSLDTEDVDDQEEQHVVINDAVDLNQINEMSVIQEGESEDRKSSIDMNEPYGSNVLPEMSGPLPDSGVAKVPIVTINRDSLSDDHDVTSFKDAEQGDDDHEDGIFEAEKPSVAGFTEHSANLVDTPSSSLNPFLPDSESPQLKVSNANGISDLINDIDNFGLASSGPNDETEGYRDADVSGEPHDASQQTMETFEIPPRHFEIQQLQPHQHRHPHSHSSAASTSDTEAAHASHHPYASLSHNSNTPSFGSTPLRMSSGFTTPDKDISFEESKVGAINAHKELYYSPGEGPCRKCGDIILDSEKKIWSKDNQLSGQWHRSCFGCHKCGSKFNKGSSCYVYGDQPYCERHFHELNGSLCWICNKGVEGECLQNEINEVFHIDCLKCVICGLNVEGDYFIFRDEVMCEADAKELMYQIEEAEKEYQGKDVEKMIKRRTRVLYL</sequence>
<protein>
    <recommendedName>
        <fullName evidence="7">LIM zinc-binding domain-containing protein</fullName>
    </recommendedName>
</protein>
<dbReference type="PROSITE" id="PS00478">
    <property type="entry name" value="LIM_DOMAIN_1"/>
    <property type="match status" value="2"/>
</dbReference>
<keyword evidence="9" id="KW-1185">Reference proteome</keyword>
<accession>A0A1Q2YLU4</accession>
<reference evidence="8 9" key="1">
    <citation type="submission" date="2016-08" db="EMBL/GenBank/DDBJ databases">
        <title>Whole genome shotgun sequence of Pichia membranifaciens KS47-1.</title>
        <authorList>
            <person name="Konishi M."/>
            <person name="Ishida M."/>
            <person name="Arakawa T."/>
            <person name="Kato Y."/>
            <person name="Horiuchi J."/>
        </authorList>
    </citation>
    <scope>NUCLEOTIDE SEQUENCE [LARGE SCALE GENOMIC DNA]</scope>
    <source>
        <strain evidence="8 9">KS47-1</strain>
    </source>
</reference>
<gene>
    <name evidence="8" type="ORF">PMKS-004013</name>
</gene>
<feature type="compositionally biased region" description="Low complexity" evidence="6">
    <location>
        <begin position="173"/>
        <end position="190"/>
    </location>
</feature>
<feature type="region of interest" description="Disordered" evidence="6">
    <location>
        <begin position="211"/>
        <end position="249"/>
    </location>
</feature>
<feature type="region of interest" description="Disordered" evidence="6">
    <location>
        <begin position="694"/>
        <end position="751"/>
    </location>
</feature>
<dbReference type="PROSITE" id="PS50023">
    <property type="entry name" value="LIM_DOMAIN_2"/>
    <property type="match status" value="1"/>
</dbReference>
<dbReference type="GO" id="GO:0046872">
    <property type="term" value="F:metal ion binding"/>
    <property type="evidence" value="ECO:0007669"/>
    <property type="project" value="UniProtKB-KW"/>
</dbReference>
<evidence type="ECO:0000256" key="2">
    <source>
        <dbReference type="ARBA" id="ARBA00022737"/>
    </source>
</evidence>
<feature type="region of interest" description="Disordered" evidence="6">
    <location>
        <begin position="650"/>
        <end position="678"/>
    </location>
</feature>
<feature type="compositionally biased region" description="Polar residues" evidence="6">
    <location>
        <begin position="360"/>
        <end position="372"/>
    </location>
</feature>
<feature type="compositionally biased region" description="Low complexity" evidence="6">
    <location>
        <begin position="155"/>
        <end position="165"/>
    </location>
</feature>
<feature type="compositionally biased region" description="Polar residues" evidence="6">
    <location>
        <begin position="293"/>
        <end position="306"/>
    </location>
</feature>
<evidence type="ECO:0000313" key="9">
    <source>
        <dbReference type="Proteomes" id="UP000186136"/>
    </source>
</evidence>
<dbReference type="Proteomes" id="UP000186136">
    <property type="component" value="Unassembled WGS sequence"/>
</dbReference>
<dbReference type="CDD" id="cd09397">
    <property type="entry name" value="LIM1_UF1"/>
    <property type="match status" value="1"/>
</dbReference>